<evidence type="ECO:0000313" key="4">
    <source>
        <dbReference type="Proteomes" id="UP001207742"/>
    </source>
</evidence>
<keyword evidence="1" id="KW-0732">Signal</keyword>
<keyword evidence="4" id="KW-1185">Reference proteome</keyword>
<feature type="domain" description="Peptidase M1 membrane alanine aminopeptidase" evidence="2">
    <location>
        <begin position="386"/>
        <end position="530"/>
    </location>
</feature>
<proteinExistence type="predicted"/>
<evidence type="ECO:0000259" key="2">
    <source>
        <dbReference type="Pfam" id="PF01433"/>
    </source>
</evidence>
<dbReference type="Proteomes" id="UP001207742">
    <property type="component" value="Unassembled WGS sequence"/>
</dbReference>
<feature type="signal peptide" evidence="1">
    <location>
        <begin position="1"/>
        <end position="21"/>
    </location>
</feature>
<dbReference type="RefSeq" id="WP_264731866.1">
    <property type="nucleotide sequence ID" value="NZ_JAPDNR010000001.1"/>
</dbReference>
<gene>
    <name evidence="3" type="ORF">OL497_16095</name>
</gene>
<dbReference type="Pfam" id="PF01433">
    <property type="entry name" value="Peptidase_M1"/>
    <property type="match status" value="1"/>
</dbReference>
<comment type="caution">
    <text evidence="3">The sequence shown here is derived from an EMBL/GenBank/DDBJ whole genome shotgun (WGS) entry which is preliminary data.</text>
</comment>
<dbReference type="SUPFAM" id="SSF55486">
    <property type="entry name" value="Metalloproteases ('zincins'), catalytic domain"/>
    <property type="match status" value="1"/>
</dbReference>
<evidence type="ECO:0000313" key="3">
    <source>
        <dbReference type="EMBL" id="MCW3485432.1"/>
    </source>
</evidence>
<evidence type="ECO:0000256" key="1">
    <source>
        <dbReference type="SAM" id="SignalP"/>
    </source>
</evidence>
<reference evidence="3 4" key="1">
    <citation type="submission" date="2022-10" db="EMBL/GenBank/DDBJ databases">
        <title>Chitinophaga nivalis PC15 sp. nov., isolated from Pyeongchang county, South Korea.</title>
        <authorList>
            <person name="Trinh H.N."/>
        </authorList>
    </citation>
    <scope>NUCLEOTIDE SEQUENCE [LARGE SCALE GENOMIC DNA]</scope>
    <source>
        <strain evidence="3 4">PC14</strain>
    </source>
</reference>
<organism evidence="3 4">
    <name type="scientific">Chitinophaga nivalis</name>
    <dbReference type="NCBI Taxonomy" id="2991709"/>
    <lineage>
        <taxon>Bacteria</taxon>
        <taxon>Pseudomonadati</taxon>
        <taxon>Bacteroidota</taxon>
        <taxon>Chitinophagia</taxon>
        <taxon>Chitinophagales</taxon>
        <taxon>Chitinophagaceae</taxon>
        <taxon>Chitinophaga</taxon>
    </lineage>
</organism>
<feature type="chain" id="PRO_5046192353" evidence="1">
    <location>
        <begin position="22"/>
        <end position="626"/>
    </location>
</feature>
<dbReference type="InterPro" id="IPR014782">
    <property type="entry name" value="Peptidase_M1_dom"/>
</dbReference>
<dbReference type="InterPro" id="IPR027268">
    <property type="entry name" value="Peptidase_M4/M1_CTD_sf"/>
</dbReference>
<dbReference type="EMBL" id="JAPDNS010000002">
    <property type="protein sequence ID" value="MCW3485432.1"/>
    <property type="molecule type" value="Genomic_DNA"/>
</dbReference>
<dbReference type="CDD" id="cd09604">
    <property type="entry name" value="M1_APN_like"/>
    <property type="match status" value="1"/>
</dbReference>
<accession>A0ABT3INA7</accession>
<name>A0ABT3INA7_9BACT</name>
<sequence length="626" mass="70445">MMSKMLYSLAGLLGLAIVTQAQELYTPRHIKQAYVNNTRDKSGKPGKRYWQNKGRYRIEITAQPPTRRINGTATISYINNSPDTLRGLVIQLICNVHKNEAPRSGFVDKKYLTSGVTVDAFSVNGTDLQYNNNSATSTGVKLPKPLLSGDSAQLVFNWHYDMSEQSGREGMIDSTTFFLAYYYPRVAVYDDYNGWDRTEHTGRVEFYNDFNDYEVAVKVPANYVVWGTGTLQNASEVLQPAVATRLQQSYTSDEVMRIASPAETLQGLVTRQQPWNTWRFSAGNVPDVALGLSNHYVWDAASAVTDSSTGRRASVQAAYSESAPDFKHSVGFGKYALNWFSHHWPGVAYPYPVMTAFQGEADMEYPMMVNDGSVGDNLDFAQLLQDHEMVHTYFPFYMGINESRYAFMDEGWATTFEYLINIAEKGQAHADEFYRKFRVHRYIADPSTEEDQPIISLSNQVSGMGYGSNSYGKASLAYLGLKDLLGDARFKACLHTYMDTWHGKHPIPWDFFNSFNATAGQNLDWYWQNWFFTNNYIDLAIAGVQQKDNKATVKINNNGGFAIPFDVVVTYTDGTSTKTHYTPVIWKTQARQATVTVPATKPVATVKLDGNLFMDATAADNEWKKG</sequence>
<protein>
    <submittedName>
        <fullName evidence="3">M1 family metallopeptidase</fullName>
    </submittedName>
</protein>
<dbReference type="Gene3D" id="1.10.390.10">
    <property type="entry name" value="Neutral Protease Domain 2"/>
    <property type="match status" value="1"/>
</dbReference>